<dbReference type="Proteomes" id="UP000664167">
    <property type="component" value="Unassembled WGS sequence"/>
</dbReference>
<sequence>MMDNFGTPRLPLVRGRGTRVWDAEGNEFLDFAGGIAVNSLGHGHPAVVSAVSAQIASLGHISNLFIAEPTVRLAERLLQ</sequence>
<keyword evidence="2 5" id="KW-0032">Aminotransferase</keyword>
<feature type="non-terminal residue" evidence="5">
    <location>
        <position position="79"/>
    </location>
</feature>
<gene>
    <name evidence="5" type="ORF">J0695_38460</name>
</gene>
<evidence type="ECO:0000256" key="3">
    <source>
        <dbReference type="ARBA" id="ARBA00022679"/>
    </source>
</evidence>
<accession>A0A939JKG2</accession>
<keyword evidence="4" id="KW-0663">Pyridoxal phosphate</keyword>
<dbReference type="InterPro" id="IPR050103">
    <property type="entry name" value="Class-III_PLP-dep_AT"/>
</dbReference>
<dbReference type="InterPro" id="IPR005814">
    <property type="entry name" value="Aminotrans_3"/>
</dbReference>
<dbReference type="Gene3D" id="3.40.640.10">
    <property type="entry name" value="Type I PLP-dependent aspartate aminotransferase-like (Major domain)"/>
    <property type="match status" value="1"/>
</dbReference>
<dbReference type="SUPFAM" id="SSF53383">
    <property type="entry name" value="PLP-dependent transferases"/>
    <property type="match status" value="1"/>
</dbReference>
<keyword evidence="3" id="KW-0808">Transferase</keyword>
<comment type="caution">
    <text evidence="5">The sequence shown here is derived from an EMBL/GenBank/DDBJ whole genome shotgun (WGS) entry which is preliminary data.</text>
</comment>
<dbReference type="InterPro" id="IPR015422">
    <property type="entry name" value="PyrdxlP-dep_Trfase_small"/>
</dbReference>
<protein>
    <submittedName>
        <fullName evidence="5">Aminotransferase class III-fold pyridoxal phosphate-dependent enzyme</fullName>
    </submittedName>
</protein>
<comment type="cofactor">
    <cofactor evidence="1">
        <name>pyridoxal 5'-phosphate</name>
        <dbReference type="ChEBI" id="CHEBI:597326"/>
    </cofactor>
</comment>
<evidence type="ECO:0000256" key="1">
    <source>
        <dbReference type="ARBA" id="ARBA00001933"/>
    </source>
</evidence>
<evidence type="ECO:0000256" key="4">
    <source>
        <dbReference type="ARBA" id="ARBA00022898"/>
    </source>
</evidence>
<proteinExistence type="predicted"/>
<dbReference type="InterPro" id="IPR015424">
    <property type="entry name" value="PyrdxlP-dep_Trfase"/>
</dbReference>
<dbReference type="GO" id="GO:0030170">
    <property type="term" value="F:pyridoxal phosphate binding"/>
    <property type="evidence" value="ECO:0007669"/>
    <property type="project" value="InterPro"/>
</dbReference>
<evidence type="ECO:0000313" key="6">
    <source>
        <dbReference type="Proteomes" id="UP000664167"/>
    </source>
</evidence>
<dbReference type="InterPro" id="IPR015421">
    <property type="entry name" value="PyrdxlP-dep_Trfase_major"/>
</dbReference>
<keyword evidence="6" id="KW-1185">Reference proteome</keyword>
<dbReference type="AlphaFoldDB" id="A0A939JKG2"/>
<dbReference type="GO" id="GO:0008483">
    <property type="term" value="F:transaminase activity"/>
    <property type="evidence" value="ECO:0007669"/>
    <property type="project" value="UniProtKB-KW"/>
</dbReference>
<evidence type="ECO:0000256" key="2">
    <source>
        <dbReference type="ARBA" id="ARBA00022576"/>
    </source>
</evidence>
<dbReference type="PANTHER" id="PTHR11986">
    <property type="entry name" value="AMINOTRANSFERASE CLASS III"/>
    <property type="match status" value="1"/>
</dbReference>
<dbReference type="Pfam" id="PF00202">
    <property type="entry name" value="Aminotran_3"/>
    <property type="match status" value="1"/>
</dbReference>
<organism evidence="5 6">
    <name type="scientific">Streptomyces beijiangensis</name>
    <dbReference type="NCBI Taxonomy" id="163361"/>
    <lineage>
        <taxon>Bacteria</taxon>
        <taxon>Bacillati</taxon>
        <taxon>Actinomycetota</taxon>
        <taxon>Actinomycetes</taxon>
        <taxon>Kitasatosporales</taxon>
        <taxon>Streptomycetaceae</taxon>
        <taxon>Streptomyces</taxon>
    </lineage>
</organism>
<dbReference type="PANTHER" id="PTHR11986:SF79">
    <property type="entry name" value="ACETYLORNITHINE AMINOTRANSFERASE, MITOCHONDRIAL"/>
    <property type="match status" value="1"/>
</dbReference>
<dbReference type="Gene3D" id="3.90.1150.10">
    <property type="entry name" value="Aspartate Aminotransferase, domain 1"/>
    <property type="match status" value="1"/>
</dbReference>
<dbReference type="EMBL" id="JAFLRJ010000700">
    <property type="protein sequence ID" value="MBO0517593.1"/>
    <property type="molecule type" value="Genomic_DNA"/>
</dbReference>
<dbReference type="GO" id="GO:0042802">
    <property type="term" value="F:identical protein binding"/>
    <property type="evidence" value="ECO:0007669"/>
    <property type="project" value="TreeGrafter"/>
</dbReference>
<name>A0A939JKG2_9ACTN</name>
<evidence type="ECO:0000313" key="5">
    <source>
        <dbReference type="EMBL" id="MBO0517593.1"/>
    </source>
</evidence>
<reference evidence="5" key="1">
    <citation type="submission" date="2021-03" db="EMBL/GenBank/DDBJ databases">
        <title>Streptomyces poriferae sp. nov., a novel marine sponge-derived Actinobacteria species with anti-MRSA activity.</title>
        <authorList>
            <person name="Sandoval-Powers M."/>
            <person name="Kralova S."/>
            <person name="Nguyen G.-S."/>
            <person name="Fawwal D."/>
            <person name="Degnes K."/>
            <person name="Klinkenberg G."/>
            <person name="Sletta H."/>
            <person name="Wentzel A."/>
            <person name="Liles M.R."/>
        </authorList>
    </citation>
    <scope>NUCLEOTIDE SEQUENCE</scope>
    <source>
        <strain evidence="5">DSM 41794</strain>
    </source>
</reference>